<evidence type="ECO:0000313" key="2">
    <source>
        <dbReference type="EMBL" id="SJZ94929.1"/>
    </source>
</evidence>
<name>A0A1T4PU07_9FIRM</name>
<organism evidence="2 3">
    <name type="scientific">Eubacterium ruminantium</name>
    <dbReference type="NCBI Taxonomy" id="42322"/>
    <lineage>
        <taxon>Bacteria</taxon>
        <taxon>Bacillati</taxon>
        <taxon>Bacillota</taxon>
        <taxon>Clostridia</taxon>
        <taxon>Eubacteriales</taxon>
        <taxon>Eubacteriaceae</taxon>
        <taxon>Eubacterium</taxon>
    </lineage>
</organism>
<dbReference type="AlphaFoldDB" id="A0A1T4PU07"/>
<protein>
    <submittedName>
        <fullName evidence="2">VTC domain-containing protein</fullName>
    </submittedName>
</protein>
<dbReference type="Gene3D" id="3.20.100.30">
    <property type="entry name" value="VTC, catalytic tunnel domain"/>
    <property type="match status" value="1"/>
</dbReference>
<keyword evidence="3" id="KW-1185">Reference proteome</keyword>
<dbReference type="Pfam" id="PF09359">
    <property type="entry name" value="VTC"/>
    <property type="match status" value="1"/>
</dbReference>
<evidence type="ECO:0000313" key="3">
    <source>
        <dbReference type="Proteomes" id="UP000189857"/>
    </source>
</evidence>
<gene>
    <name evidence="2" type="ORF">SAMN02745110_02122</name>
</gene>
<dbReference type="OrthoDB" id="185578at2"/>
<dbReference type="EMBL" id="FUXA01000014">
    <property type="protein sequence ID" value="SJZ94929.1"/>
    <property type="molecule type" value="Genomic_DNA"/>
</dbReference>
<dbReference type="CDD" id="cd07750">
    <property type="entry name" value="PolyPPase_VTC_like"/>
    <property type="match status" value="1"/>
</dbReference>
<reference evidence="2 3" key="1">
    <citation type="submission" date="2017-02" db="EMBL/GenBank/DDBJ databases">
        <authorList>
            <person name="Peterson S.W."/>
        </authorList>
    </citation>
    <scope>NUCLEOTIDE SEQUENCE [LARGE SCALE GENOMIC DNA]</scope>
    <source>
        <strain evidence="2 3">ATCC 17233</strain>
    </source>
</reference>
<evidence type="ECO:0000259" key="1">
    <source>
        <dbReference type="Pfam" id="PF09359"/>
    </source>
</evidence>
<dbReference type="InterPro" id="IPR033469">
    <property type="entry name" value="CYTH-like_dom_sf"/>
</dbReference>
<dbReference type="GO" id="GO:0006799">
    <property type="term" value="P:polyphosphate biosynthetic process"/>
    <property type="evidence" value="ECO:0007669"/>
    <property type="project" value="UniProtKB-ARBA"/>
</dbReference>
<dbReference type="SUPFAM" id="SSF55154">
    <property type="entry name" value="CYTH-like phosphatases"/>
    <property type="match status" value="1"/>
</dbReference>
<feature type="domain" description="VTC" evidence="1">
    <location>
        <begin position="12"/>
        <end position="243"/>
    </location>
</feature>
<dbReference type="InterPro" id="IPR018966">
    <property type="entry name" value="VTC_domain"/>
</dbReference>
<dbReference type="InterPro" id="IPR042267">
    <property type="entry name" value="VTC_sf"/>
</dbReference>
<accession>A0A1T4PU07</accession>
<dbReference type="Proteomes" id="UP000189857">
    <property type="component" value="Unassembled WGS sequence"/>
</dbReference>
<dbReference type="RefSeq" id="WP_090168650.1">
    <property type="nucleotide sequence ID" value="NZ_FMTO01000013.1"/>
</dbReference>
<sequence>MANNGIIDSFARIELKYRVPASKYEALLQKLSDYVEPDEYGETKIFNIYYDTPDYRLIRKSISKPVYKEKIRLRTYRMPKDTTGAFIEIKKKYAGVVYKRRITLPYSIAKWHLDYKIPFREMENRYLDDKSFFTDAQIEKEINSMIDNYKTLIPAMVIIYDRTAYRGIEDPDFRITFDRDIKWRDTDLDISKGAYGTNLLNKGERLMEIKIAGAMPIEIARILSELKIYKSSYSKYGSGYLQLLEREKYEKGIRKYV</sequence>
<proteinExistence type="predicted"/>